<evidence type="ECO:0000256" key="5">
    <source>
        <dbReference type="SAM" id="MobiDB-lite"/>
    </source>
</evidence>
<sequence length="324" mass="36702">MVGLHRSEVESKSVDDITTLFHHHSKDSDPLPNPIAAEEVCWCSGFQGGSILDLQREIEELKGQLTQKEDAIMKMEATMLQEAQEYPQGPAAALREEVCFWEEKHERLLEAHQKLARVNQSLEDKLLKVVDKFQSEKETLLADVKRLSAQVSQAQVIMAQMQQDLERYKNDCALAVHLLQCKPSQFIPQSFSELPSEFQEKVRSMTKSKTKRQPLKTMRVPISTFPPTAVFFSIEKDEESPGNEENRDELVSAAVLARVLEEREKSGHKHCNTCKCYTHQTTTGSDASSWSSEESTQTEGTLQTVSVNANAPSRWRKHSTETEI</sequence>
<proteinExistence type="predicted"/>
<feature type="coiled-coil region" evidence="4">
    <location>
        <begin position="51"/>
        <end position="78"/>
    </location>
</feature>
<keyword evidence="3" id="KW-0472">Membrane</keyword>
<dbReference type="EMBL" id="LR901314">
    <property type="protein sequence ID" value="CAD7248331.1"/>
    <property type="molecule type" value="Genomic_DNA"/>
</dbReference>
<dbReference type="OrthoDB" id="10068192at2759"/>
<dbReference type="EMBL" id="CAJPEV010001797">
    <property type="protein sequence ID" value="CAG0894383.1"/>
    <property type="molecule type" value="Genomic_DNA"/>
</dbReference>
<evidence type="ECO:0000256" key="3">
    <source>
        <dbReference type="ARBA" id="ARBA00023136"/>
    </source>
</evidence>
<dbReference type="AlphaFoldDB" id="A0A7R9A4W7"/>
<feature type="compositionally biased region" description="Polar residues" evidence="5">
    <location>
        <begin position="302"/>
        <end position="311"/>
    </location>
</feature>
<dbReference type="PANTHER" id="PTHR28664">
    <property type="entry name" value="TIGHT JUNCTION-ASSOCIATED PROTEIN 1"/>
    <property type="match status" value="1"/>
</dbReference>
<keyword evidence="2" id="KW-0597">Phosphoprotein</keyword>
<feature type="compositionally biased region" description="Low complexity" evidence="5">
    <location>
        <begin position="281"/>
        <end position="301"/>
    </location>
</feature>
<gene>
    <name evidence="6" type="ORF">DSTB1V02_LOCUS8147</name>
</gene>
<dbReference type="GO" id="GO:0016020">
    <property type="term" value="C:membrane"/>
    <property type="evidence" value="ECO:0007669"/>
    <property type="project" value="UniProtKB-SubCell"/>
</dbReference>
<reference evidence="6" key="1">
    <citation type="submission" date="2020-11" db="EMBL/GenBank/DDBJ databases">
        <authorList>
            <person name="Tran Van P."/>
        </authorList>
    </citation>
    <scope>NUCLEOTIDE SEQUENCE</scope>
</reference>
<name>A0A7R9A4W7_9CRUS</name>
<dbReference type="Proteomes" id="UP000677054">
    <property type="component" value="Unassembled WGS sequence"/>
</dbReference>
<accession>A0A7R9A4W7</accession>
<comment type="subcellular location">
    <subcellularLocation>
        <location evidence="1">Membrane</location>
        <topology evidence="1">Peripheral membrane protein</topology>
    </subcellularLocation>
</comment>
<evidence type="ECO:0000313" key="7">
    <source>
        <dbReference type="Proteomes" id="UP000677054"/>
    </source>
</evidence>
<feature type="region of interest" description="Disordered" evidence="5">
    <location>
        <begin position="280"/>
        <end position="324"/>
    </location>
</feature>
<dbReference type="InterPro" id="IPR043441">
    <property type="entry name" value="Tjap1/BEGAIN"/>
</dbReference>
<keyword evidence="7" id="KW-1185">Reference proteome</keyword>
<organism evidence="6">
    <name type="scientific">Darwinula stevensoni</name>
    <dbReference type="NCBI Taxonomy" id="69355"/>
    <lineage>
        <taxon>Eukaryota</taxon>
        <taxon>Metazoa</taxon>
        <taxon>Ecdysozoa</taxon>
        <taxon>Arthropoda</taxon>
        <taxon>Crustacea</taxon>
        <taxon>Oligostraca</taxon>
        <taxon>Ostracoda</taxon>
        <taxon>Podocopa</taxon>
        <taxon>Podocopida</taxon>
        <taxon>Darwinulocopina</taxon>
        <taxon>Darwinuloidea</taxon>
        <taxon>Darwinulidae</taxon>
        <taxon>Darwinula</taxon>
    </lineage>
</organism>
<evidence type="ECO:0000256" key="1">
    <source>
        <dbReference type="ARBA" id="ARBA00004170"/>
    </source>
</evidence>
<feature type="coiled-coil region" evidence="4">
    <location>
        <begin position="105"/>
        <end position="171"/>
    </location>
</feature>
<dbReference type="PANTHER" id="PTHR28664:SF4">
    <property type="entry name" value="TIGHT JUNCTION-ASSOCIATED PROTEIN 1"/>
    <property type="match status" value="1"/>
</dbReference>
<evidence type="ECO:0000313" key="6">
    <source>
        <dbReference type="EMBL" id="CAD7248331.1"/>
    </source>
</evidence>
<evidence type="ECO:0000256" key="2">
    <source>
        <dbReference type="ARBA" id="ARBA00022553"/>
    </source>
</evidence>
<protein>
    <submittedName>
        <fullName evidence="6">Uncharacterized protein</fullName>
    </submittedName>
</protein>
<evidence type="ECO:0000256" key="4">
    <source>
        <dbReference type="SAM" id="Coils"/>
    </source>
</evidence>
<keyword evidence="4" id="KW-0175">Coiled coil</keyword>